<evidence type="ECO:0008006" key="4">
    <source>
        <dbReference type="Google" id="ProtNLM"/>
    </source>
</evidence>
<keyword evidence="3" id="KW-1185">Reference proteome</keyword>
<dbReference type="Proteomes" id="UP000299102">
    <property type="component" value="Unassembled WGS sequence"/>
</dbReference>
<organism evidence="2 3">
    <name type="scientific">Eumeta variegata</name>
    <name type="common">Bagworm moth</name>
    <name type="synonym">Eumeta japonica</name>
    <dbReference type="NCBI Taxonomy" id="151549"/>
    <lineage>
        <taxon>Eukaryota</taxon>
        <taxon>Metazoa</taxon>
        <taxon>Ecdysozoa</taxon>
        <taxon>Arthropoda</taxon>
        <taxon>Hexapoda</taxon>
        <taxon>Insecta</taxon>
        <taxon>Pterygota</taxon>
        <taxon>Neoptera</taxon>
        <taxon>Endopterygota</taxon>
        <taxon>Lepidoptera</taxon>
        <taxon>Glossata</taxon>
        <taxon>Ditrysia</taxon>
        <taxon>Tineoidea</taxon>
        <taxon>Psychidae</taxon>
        <taxon>Oiketicinae</taxon>
        <taxon>Eumeta</taxon>
    </lineage>
</organism>
<dbReference type="OrthoDB" id="5359219at2759"/>
<feature type="region of interest" description="Disordered" evidence="1">
    <location>
        <begin position="20"/>
        <end position="40"/>
    </location>
</feature>
<dbReference type="EMBL" id="BGZK01001924">
    <property type="protein sequence ID" value="GBP88340.1"/>
    <property type="molecule type" value="Genomic_DNA"/>
</dbReference>
<evidence type="ECO:0000313" key="2">
    <source>
        <dbReference type="EMBL" id="GBP88340.1"/>
    </source>
</evidence>
<gene>
    <name evidence="2" type="ORF">EVAR_99778_1</name>
</gene>
<proteinExistence type="predicted"/>
<dbReference type="PANTHER" id="PTHR23279">
    <property type="entry name" value="DEFECTIVE PROBOSCIS EXTENSION RESPONSE DPR -RELATED"/>
    <property type="match status" value="1"/>
</dbReference>
<dbReference type="STRING" id="151549.A0A4C1ZKC8"/>
<reference evidence="2 3" key="1">
    <citation type="journal article" date="2019" name="Commun. Biol.">
        <title>The bagworm genome reveals a unique fibroin gene that provides high tensile strength.</title>
        <authorList>
            <person name="Kono N."/>
            <person name="Nakamura H."/>
            <person name="Ohtoshi R."/>
            <person name="Tomita M."/>
            <person name="Numata K."/>
            <person name="Arakawa K."/>
        </authorList>
    </citation>
    <scope>NUCLEOTIDE SEQUENCE [LARGE SCALE GENOMIC DNA]</scope>
</reference>
<comment type="caution">
    <text evidence="2">The sequence shown here is derived from an EMBL/GenBank/DDBJ whole genome shotgun (WGS) entry which is preliminary data.</text>
</comment>
<protein>
    <recommendedName>
        <fullName evidence="4">Ig-like domain-containing protein</fullName>
    </recommendedName>
</protein>
<dbReference type="Gene3D" id="2.60.40.10">
    <property type="entry name" value="Immunoglobulins"/>
    <property type="match status" value="1"/>
</dbReference>
<accession>A0A4C1ZKC8</accession>
<evidence type="ECO:0000313" key="3">
    <source>
        <dbReference type="Proteomes" id="UP000299102"/>
    </source>
</evidence>
<name>A0A4C1ZKC8_EUMVA</name>
<sequence>MSKTFVPPTRKGVTAVRGLRGLRSRPPAQNGDWAHPLNSKRNKMATDLRERFRLGVRYIVYDGGIDFIGHKYHNSRMINYDLERGVNVTTDAVQRISDLSIPSANAAHAGNYTCVPNNAVPASIYVHIFNGKPLQDK</sequence>
<dbReference type="InterPro" id="IPR036179">
    <property type="entry name" value="Ig-like_dom_sf"/>
</dbReference>
<evidence type="ECO:0000256" key="1">
    <source>
        <dbReference type="SAM" id="MobiDB-lite"/>
    </source>
</evidence>
<dbReference type="GO" id="GO:0050808">
    <property type="term" value="P:synapse organization"/>
    <property type="evidence" value="ECO:0007669"/>
    <property type="project" value="TreeGrafter"/>
</dbReference>
<dbReference type="AlphaFoldDB" id="A0A4C1ZKC8"/>
<dbReference type="SUPFAM" id="SSF48726">
    <property type="entry name" value="Immunoglobulin"/>
    <property type="match status" value="1"/>
</dbReference>
<dbReference type="InterPro" id="IPR037448">
    <property type="entry name" value="Zig-8"/>
</dbReference>
<dbReference type="GO" id="GO:0032589">
    <property type="term" value="C:neuron projection membrane"/>
    <property type="evidence" value="ECO:0007669"/>
    <property type="project" value="TreeGrafter"/>
</dbReference>
<dbReference type="PANTHER" id="PTHR23279:SF37">
    <property type="entry name" value="DEFECTIVE PROBOSCIS EXTENSION RESPONSE 13, ISOFORM B"/>
    <property type="match status" value="1"/>
</dbReference>
<dbReference type="InterPro" id="IPR013783">
    <property type="entry name" value="Ig-like_fold"/>
</dbReference>